<dbReference type="GO" id="GO:0016887">
    <property type="term" value="F:ATP hydrolysis activity"/>
    <property type="evidence" value="ECO:0007669"/>
    <property type="project" value="InterPro"/>
</dbReference>
<feature type="region of interest" description="Disordered" evidence="1">
    <location>
        <begin position="1524"/>
        <end position="1637"/>
    </location>
</feature>
<dbReference type="SMART" id="SM00382">
    <property type="entry name" value="AAA"/>
    <property type="match status" value="1"/>
</dbReference>
<feature type="region of interest" description="Disordered" evidence="1">
    <location>
        <begin position="1"/>
        <end position="143"/>
    </location>
</feature>
<feature type="compositionally biased region" description="Basic and acidic residues" evidence="1">
    <location>
        <begin position="1429"/>
        <end position="1440"/>
    </location>
</feature>
<dbReference type="InterPro" id="IPR003959">
    <property type="entry name" value="ATPase_AAA_core"/>
</dbReference>
<feature type="compositionally biased region" description="Polar residues" evidence="1">
    <location>
        <begin position="1172"/>
        <end position="1196"/>
    </location>
</feature>
<feature type="region of interest" description="Disordered" evidence="1">
    <location>
        <begin position="349"/>
        <end position="614"/>
    </location>
</feature>
<proteinExistence type="predicted"/>
<dbReference type="GO" id="GO:0061860">
    <property type="term" value="F:DNA clamp unloader activity"/>
    <property type="evidence" value="ECO:0007669"/>
    <property type="project" value="TreeGrafter"/>
</dbReference>
<dbReference type="EMBL" id="JAERUA010000008">
    <property type="protein sequence ID" value="KAI1896772.1"/>
    <property type="molecule type" value="Genomic_DNA"/>
</dbReference>
<evidence type="ECO:0000256" key="1">
    <source>
        <dbReference type="SAM" id="MobiDB-lite"/>
    </source>
</evidence>
<feature type="region of interest" description="Disordered" evidence="1">
    <location>
        <begin position="178"/>
        <end position="247"/>
    </location>
</feature>
<feature type="compositionally biased region" description="Basic and acidic residues" evidence="1">
    <location>
        <begin position="354"/>
        <end position="363"/>
    </location>
</feature>
<dbReference type="InterPro" id="IPR027417">
    <property type="entry name" value="P-loop_NTPase"/>
</dbReference>
<feature type="compositionally biased region" description="Basic and acidic residues" evidence="1">
    <location>
        <begin position="439"/>
        <end position="459"/>
    </location>
</feature>
<feature type="compositionally biased region" description="Polar residues" evidence="1">
    <location>
        <begin position="203"/>
        <end position="214"/>
    </location>
</feature>
<feature type="region of interest" description="Disordered" evidence="1">
    <location>
        <begin position="644"/>
        <end position="677"/>
    </location>
</feature>
<keyword evidence="4" id="KW-1185">Reference proteome</keyword>
<reference evidence="3" key="1">
    <citation type="submission" date="2021-01" db="EMBL/GenBank/DDBJ databases">
        <authorList>
            <person name="Zahm M."/>
            <person name="Roques C."/>
            <person name="Cabau C."/>
            <person name="Klopp C."/>
            <person name="Donnadieu C."/>
            <person name="Jouanno E."/>
            <person name="Lampietro C."/>
            <person name="Louis A."/>
            <person name="Herpin A."/>
            <person name="Echchiki A."/>
            <person name="Berthelot C."/>
            <person name="Parey E."/>
            <person name="Roest-Crollius H."/>
            <person name="Braasch I."/>
            <person name="Postlethwait J."/>
            <person name="Bobe J."/>
            <person name="Montfort J."/>
            <person name="Bouchez O."/>
            <person name="Begum T."/>
            <person name="Mejri S."/>
            <person name="Adams A."/>
            <person name="Chen W.-J."/>
            <person name="Guiguen Y."/>
        </authorList>
    </citation>
    <scope>NUCLEOTIDE SEQUENCE</scope>
    <source>
        <tissue evidence="3">Blood</tissue>
    </source>
</reference>
<feature type="compositionally biased region" description="Basic residues" evidence="1">
    <location>
        <begin position="481"/>
        <end position="495"/>
    </location>
</feature>
<feature type="region of interest" description="Disordered" evidence="1">
    <location>
        <begin position="927"/>
        <end position="1019"/>
    </location>
</feature>
<feature type="compositionally biased region" description="Low complexity" evidence="1">
    <location>
        <begin position="660"/>
        <end position="673"/>
    </location>
</feature>
<feature type="region of interest" description="Disordered" evidence="1">
    <location>
        <begin position="1172"/>
        <end position="1293"/>
    </location>
</feature>
<dbReference type="InterPro" id="IPR003593">
    <property type="entry name" value="AAA+_ATPase"/>
</dbReference>
<feature type="compositionally biased region" description="Basic and acidic residues" evidence="1">
    <location>
        <begin position="471"/>
        <end position="480"/>
    </location>
</feature>
<dbReference type="GO" id="GO:0005524">
    <property type="term" value="F:ATP binding"/>
    <property type="evidence" value="ECO:0007669"/>
    <property type="project" value="InterPro"/>
</dbReference>
<evidence type="ECO:0000313" key="3">
    <source>
        <dbReference type="EMBL" id="KAI1896772.1"/>
    </source>
</evidence>
<accession>A0A8T3DJW9</accession>
<dbReference type="Gene3D" id="3.40.50.300">
    <property type="entry name" value="P-loop containing nucleotide triphosphate hydrolases"/>
    <property type="match status" value="2"/>
</dbReference>
<feature type="compositionally biased region" description="Basic and acidic residues" evidence="1">
    <location>
        <begin position="1079"/>
        <end position="1093"/>
    </location>
</feature>
<protein>
    <recommendedName>
        <fullName evidence="2">AAA+ ATPase domain-containing protein</fullName>
    </recommendedName>
</protein>
<evidence type="ECO:0000259" key="2">
    <source>
        <dbReference type="SMART" id="SM00382"/>
    </source>
</evidence>
<dbReference type="PANTHER" id="PTHR23389">
    <property type="entry name" value="CHROMOSOME TRANSMISSION FIDELITY FACTOR 18"/>
    <property type="match status" value="1"/>
</dbReference>
<dbReference type="FunFam" id="3.40.50.300:FF:000846">
    <property type="entry name" value="ATPase family AAA domain-containing protein 5"/>
    <property type="match status" value="1"/>
</dbReference>
<dbReference type="Pfam" id="PF00004">
    <property type="entry name" value="AAA"/>
    <property type="match status" value="1"/>
</dbReference>
<evidence type="ECO:0000313" key="4">
    <source>
        <dbReference type="Proteomes" id="UP000829720"/>
    </source>
</evidence>
<feature type="domain" description="AAA+ ATPase" evidence="2">
    <location>
        <begin position="1117"/>
        <end position="1360"/>
    </location>
</feature>
<sequence>MAGAVAMASVIEDFETQPSKKQRKDPPPAKTITNYYSPLPKPFSPPKSNILDYFTKTSPAAEKSSTTEQTKENRNKLPDSPSSVETPVKPLKSLRLKRGRRPGRPTRHSASTEDQQAEKHQQVIEISESRSSDDGAVPVAEKQGLGIMGSDTAALLAQISRDDCIVEDRLDKADSVKTGALPKKCPGDNLKKRSPVKQHQEDSLVSSVHPSGQFSPDDKGRKDRPAVKPARKAKTVLQKQGSSEAQEADRLLCETSLEKNPADTFQLNNSTIFISFKDFVQSQNQEEDNACIKTPEKETETPVTPCISEGEPGHSQQVSPRTLTVQAEVHPVSEVSELARSADKKLASIFTRKRGGDGSERKATGCSPPQDKADPPAPAPMRRSNVVLREDELELAIIESSSMPKCSQAERKQFMNAFKQPGPDSGKGKTKKGPGKQGEVGEKVETLQMEQVEKQETTQDKQSQTTTPSTTEKKEQEKPAKVARKGGSKLGKRYKRSTEEETVNPSPAVEEEPMQTEVSKEEGQGMSDSHSATPTKRGPTRRSARARACTLTPSLEEPTPSPKTRSQERPHNGQGGAEDSSVSQATTPRTHRHKHSMYRAEMLSPPDDKGSPIRMRLRRVFPNSEHKSGEASDFEILSPLAVQKSSMSKNRKQAKKLVQKARALQQNKAAAANENFPLRRSSRNLDVQKHYCEDEDSIVCLSDMQKSTSSAAQDQAKGQKQLRSLNDVLGRNAAENKATKSSAALKMAPMFLGKKPQKPSAVISIFDDSSREGSENSQDDEQFRARREFLKSGLPESFKRQIAKTAASRDAYTLACASFQPVVHVLQRPPECPLWGLPWPSSPLLKDLSESCLEPPKTVLPQGALDYIKTQPAQTAHTEKGSGWRQDFPEEIRKGLLEEIRASNPPFPVRKFFTWFLKKCEEHLLQPESTEAGKATKAPSPPALPEPRGKRKRRQDGDGVGKVSKRRRSARGEEETVVVVDDSPAPPPVPAGRGRLSRTQRSRQQQQEVDTVERTPTQNAPIILLEDTPPPVHTEKECVKEDVLWTEKYQPQHSNEVIGNSAAVKKLHSWLKEWKLRTDREERRNQKEKKQEDSSNDSWDCSDFRGEGGAENGEELLCNTLLITGPPGVGKTAAVYACAQELGFKVFEVNASSQRSGRQILSQLKEATQSHQVDIQGVNTHKPSYFNNYSTSSTKPGFSPRKLNSPRKVVSSPRKPPQSPRGQPTKRGSLAPTSLASFFKMGGNKPKGKNQGLQKNHLQNEPGAQKSVKMESVSKVKDPPSKLSADKKEAPTEELNKKTATSLILFEEVDVIFDDDSGFLAAIKTFMTTTKRPVILTSNDPTFSEMFDGDFEEIHFKTPSIVNVGSYLQLLCLAENVRTDVQDLSSLLCWNRCDIRQSLLHLQFWVRSGGGPGPHRPLPALEPAALKGETKPMDAEKSAGKEGPTASSTPCDVTCTESMLGILNIDNTKDFCDMLKCVSSSQPQSPRYRELLVESWGRGVDLLYSNMEHLLPLPVGTLPLPSHKLQGALKPEPPQSEADLQGSALPENMSPLKVSSSMKSKKRLGLKDNDLFQSDSESDDGFISLPKAQKPPVLEVEGTSADGPQPDPAAMKAPPSASRPVRARKAHQSPDEQKSSELVSQCLGSLAEFMDHMSFLDSSLYHQHPQTEGACRPGTFGWTGAEIKNGLLDEPRMEDMGRGGWESLAEIHATVEHMSFQRCQTKVSEGWAKAQGLQGELRERAVSQLTLPVGPHRRGLSFCQTSPCEPVVLERRCEVMKTMLTSKAFGTLGNKPATATDYLPFLRTVCRSEVEGAREAETKVLALPGCHSPWPLKKYSSAPGC</sequence>
<feature type="compositionally biased region" description="Polar residues" evidence="1">
    <location>
        <begin position="460"/>
        <end position="470"/>
    </location>
</feature>
<organism evidence="3 4">
    <name type="scientific">Albula goreensis</name>
    <dbReference type="NCBI Taxonomy" id="1534307"/>
    <lineage>
        <taxon>Eukaryota</taxon>
        <taxon>Metazoa</taxon>
        <taxon>Chordata</taxon>
        <taxon>Craniata</taxon>
        <taxon>Vertebrata</taxon>
        <taxon>Euteleostomi</taxon>
        <taxon>Actinopterygii</taxon>
        <taxon>Neopterygii</taxon>
        <taxon>Teleostei</taxon>
        <taxon>Albuliformes</taxon>
        <taxon>Albulidae</taxon>
        <taxon>Albula</taxon>
    </lineage>
</organism>
<feature type="compositionally biased region" description="Basic residues" evidence="1">
    <location>
        <begin position="649"/>
        <end position="659"/>
    </location>
</feature>
<dbReference type="GO" id="GO:0003677">
    <property type="term" value="F:DNA binding"/>
    <property type="evidence" value="ECO:0007669"/>
    <property type="project" value="TreeGrafter"/>
</dbReference>
<dbReference type="Proteomes" id="UP000829720">
    <property type="component" value="Unassembled WGS sequence"/>
</dbReference>
<feature type="region of interest" description="Disordered" evidence="1">
    <location>
        <begin position="1079"/>
        <end position="1106"/>
    </location>
</feature>
<dbReference type="GO" id="GO:0005634">
    <property type="term" value="C:nucleus"/>
    <property type="evidence" value="ECO:0007669"/>
    <property type="project" value="TreeGrafter"/>
</dbReference>
<feature type="region of interest" description="Disordered" evidence="1">
    <location>
        <begin position="1429"/>
        <end position="1450"/>
    </location>
</feature>
<feature type="compositionally biased region" description="Basic and acidic residues" evidence="1">
    <location>
        <begin position="1268"/>
        <end position="1293"/>
    </location>
</feature>
<feature type="compositionally biased region" description="Polar residues" evidence="1">
    <location>
        <begin position="55"/>
        <end position="68"/>
    </location>
</feature>
<dbReference type="SUPFAM" id="SSF52540">
    <property type="entry name" value="P-loop containing nucleoside triphosphate hydrolases"/>
    <property type="match status" value="1"/>
</dbReference>
<name>A0A8T3DJW9_9TELE</name>
<dbReference type="OrthoDB" id="9996895at2759"/>
<feature type="compositionally biased region" description="Basic and acidic residues" evidence="1">
    <location>
        <begin position="216"/>
        <end position="226"/>
    </location>
</feature>
<feature type="compositionally biased region" description="Basic residues" evidence="1">
    <location>
        <begin position="92"/>
        <end position="107"/>
    </location>
</feature>
<comment type="caution">
    <text evidence="3">The sequence shown here is derived from an EMBL/GenBank/DDBJ whole genome shotgun (WGS) entry which is preliminary data.</text>
</comment>
<dbReference type="CDD" id="cd00009">
    <property type="entry name" value="AAA"/>
    <property type="match status" value="1"/>
</dbReference>
<feature type="compositionally biased region" description="Basic and acidic residues" evidence="1">
    <location>
        <begin position="116"/>
        <end position="133"/>
    </location>
</feature>
<dbReference type="PANTHER" id="PTHR23389:SF21">
    <property type="entry name" value="ATPASE FAMILY AAA DOMAIN-CONTAINING PROTEIN 5"/>
    <property type="match status" value="1"/>
</dbReference>
<gene>
    <name evidence="3" type="ORF">AGOR_G00098260</name>
</gene>